<evidence type="ECO:0000256" key="1">
    <source>
        <dbReference type="SAM" id="SignalP"/>
    </source>
</evidence>
<proteinExistence type="predicted"/>
<dbReference type="Pfam" id="PF03928">
    <property type="entry name" value="HbpS-like"/>
    <property type="match status" value="1"/>
</dbReference>
<protein>
    <submittedName>
        <fullName evidence="2">Heme-degrading protein</fullName>
    </submittedName>
</protein>
<evidence type="ECO:0000313" key="2">
    <source>
        <dbReference type="EMBL" id="RSL17237.1"/>
    </source>
</evidence>
<dbReference type="SUPFAM" id="SSF143744">
    <property type="entry name" value="GlcG-like"/>
    <property type="match status" value="1"/>
</dbReference>
<name>A0A3R9R3R3_9BACT</name>
<dbReference type="InterPro" id="IPR005624">
    <property type="entry name" value="PduO/GlcC-like"/>
</dbReference>
<dbReference type="Proteomes" id="UP000269669">
    <property type="component" value="Unassembled WGS sequence"/>
</dbReference>
<keyword evidence="1" id="KW-0732">Signal</keyword>
<dbReference type="InterPro" id="IPR038084">
    <property type="entry name" value="PduO/GlcC-like_sf"/>
</dbReference>
<dbReference type="Gene3D" id="3.30.450.150">
    <property type="entry name" value="Haem-degrading domain"/>
    <property type="match status" value="1"/>
</dbReference>
<comment type="caution">
    <text evidence="2">The sequence shown here is derived from an EMBL/GenBank/DDBJ whole genome shotgun (WGS) entry which is preliminary data.</text>
</comment>
<accession>A0A3R9R3R3</accession>
<dbReference type="EMBL" id="RSDW01000001">
    <property type="protein sequence ID" value="RSL17237.1"/>
    <property type="molecule type" value="Genomic_DNA"/>
</dbReference>
<feature type="chain" id="PRO_5018691954" evidence="1">
    <location>
        <begin position="28"/>
        <end position="267"/>
    </location>
</feature>
<organism evidence="2 3">
    <name type="scientific">Edaphobacter aggregans</name>
    <dbReference type="NCBI Taxonomy" id="570835"/>
    <lineage>
        <taxon>Bacteria</taxon>
        <taxon>Pseudomonadati</taxon>
        <taxon>Acidobacteriota</taxon>
        <taxon>Terriglobia</taxon>
        <taxon>Terriglobales</taxon>
        <taxon>Acidobacteriaceae</taxon>
        <taxon>Edaphobacter</taxon>
    </lineage>
</organism>
<feature type="signal peptide" evidence="1">
    <location>
        <begin position="1"/>
        <end position="27"/>
    </location>
</feature>
<reference evidence="2 3" key="1">
    <citation type="submission" date="2018-12" db="EMBL/GenBank/DDBJ databases">
        <title>Sequencing of bacterial isolates from soil warming experiment in Harvard Forest, Massachusetts, USA.</title>
        <authorList>
            <person name="Deangelis K."/>
        </authorList>
    </citation>
    <scope>NUCLEOTIDE SEQUENCE [LARGE SCALE GENOMIC DNA]</scope>
    <source>
        <strain evidence="2 3">EB153</strain>
    </source>
</reference>
<keyword evidence="3" id="KW-1185">Reference proteome</keyword>
<dbReference type="AlphaFoldDB" id="A0A3R9R3R3"/>
<sequence length="267" mass="27216">MSKNGFIKMTVLVAVCLLARSGAVVQAADGNNNNSGSACKGLPSYAALRAALISARMQSNGGFNLDMWGTVVNRDGIVCAVAFTGADRGSQWPGSRVISAQKANTANAFSLPKLALSTADLYSATQPGGSLFGLQASNPVDTKVAYGGDPSDYGQSDDPMVGNRIGGVNVFGGGLALYNAQGTLIGGLGVSGDSSCADHNIAWRTRNTLKLDYVPGGVGPDSSRPDNIVYDIMTAPGVMIGVSASGWGHPACSPDATAISKTLPVVR</sequence>
<evidence type="ECO:0000313" key="3">
    <source>
        <dbReference type="Proteomes" id="UP000269669"/>
    </source>
</evidence>
<gene>
    <name evidence="2" type="ORF">EDE15_2767</name>
</gene>
<dbReference type="RefSeq" id="WP_221761626.1">
    <property type="nucleotide sequence ID" value="NZ_RSDW01000001.1"/>
</dbReference>